<name>A0A6G6IVI9_PSENT</name>
<accession>A0A6G6IVI9</accession>
<dbReference type="AlphaFoldDB" id="A0A6G6IVI9"/>
<evidence type="ECO:0000313" key="1">
    <source>
        <dbReference type="EMBL" id="QIE87014.1"/>
    </source>
</evidence>
<proteinExistence type="predicted"/>
<gene>
    <name evidence="1" type="ORF">G5B91_12360</name>
</gene>
<sequence>MNGDISINVTVDQQQAQSYLAWLVRQYELAMAEFWFDDRYRFTPQGFRAKRIVEDHPHMVGLVRTVRELRSQLKDLPA</sequence>
<organism evidence="1 2">
    <name type="scientific">Pseudomonas nitroreducens</name>
    <dbReference type="NCBI Taxonomy" id="46680"/>
    <lineage>
        <taxon>Bacteria</taxon>
        <taxon>Pseudomonadati</taxon>
        <taxon>Pseudomonadota</taxon>
        <taxon>Gammaproteobacteria</taxon>
        <taxon>Pseudomonadales</taxon>
        <taxon>Pseudomonadaceae</taxon>
        <taxon>Pseudomonas</taxon>
    </lineage>
</organism>
<evidence type="ECO:0000313" key="2">
    <source>
        <dbReference type="Proteomes" id="UP000501063"/>
    </source>
</evidence>
<dbReference type="EMBL" id="CP049140">
    <property type="protein sequence ID" value="QIE87014.1"/>
    <property type="molecule type" value="Genomic_DNA"/>
</dbReference>
<protein>
    <submittedName>
        <fullName evidence="1">Uncharacterized protein</fullName>
    </submittedName>
</protein>
<dbReference type="KEGG" id="pnt:G5B91_12360"/>
<reference evidence="1 2" key="1">
    <citation type="submission" date="2020-02" db="EMBL/GenBank/DDBJ databases">
        <title>Integrative conjugative elements (ICEs) and plasmids drive adaptation of Pseudomonas nitroreducens strain HBP1 to wastewater environment.</title>
        <authorList>
            <person name="Sentchilo V."/>
            <person name="Carraro N."/>
            <person name="Bertelli C."/>
            <person name="van der Meer J.R."/>
        </authorList>
    </citation>
    <scope>NUCLEOTIDE SEQUENCE [LARGE SCALE GENOMIC DNA]</scope>
    <source>
        <strain evidence="1 2">HBP1</strain>
    </source>
</reference>
<dbReference type="Proteomes" id="UP000501063">
    <property type="component" value="Chromosome"/>
</dbReference>
<dbReference type="RefSeq" id="WP_024763247.1">
    <property type="nucleotide sequence ID" value="NZ_CP049140.1"/>
</dbReference>